<comment type="caution">
    <text evidence="1">The sequence shown here is derived from an EMBL/GenBank/DDBJ whole genome shotgun (WGS) entry which is preliminary data.</text>
</comment>
<keyword evidence="2" id="KW-1185">Reference proteome</keyword>
<gene>
    <name evidence="1" type="ORF">ICC18_25105</name>
</gene>
<evidence type="ECO:0000313" key="1">
    <source>
        <dbReference type="EMBL" id="MBD0383384.1"/>
    </source>
</evidence>
<dbReference type="Proteomes" id="UP000650466">
    <property type="component" value="Unassembled WGS sequence"/>
</dbReference>
<dbReference type="AlphaFoldDB" id="A0A926KWF2"/>
<dbReference type="EMBL" id="JACVVD010000011">
    <property type="protein sequence ID" value="MBD0383384.1"/>
    <property type="molecule type" value="Genomic_DNA"/>
</dbReference>
<proteinExistence type="predicted"/>
<dbReference type="RefSeq" id="WP_188177179.1">
    <property type="nucleotide sequence ID" value="NZ_JACVVD010000011.1"/>
</dbReference>
<reference evidence="1" key="1">
    <citation type="submission" date="2020-09" db="EMBL/GenBank/DDBJ databases">
        <title>Draft Genome Sequence of Paenibacillus sp. WST5.</title>
        <authorList>
            <person name="Bao Z."/>
        </authorList>
    </citation>
    <scope>NUCLEOTIDE SEQUENCE</scope>
    <source>
        <strain evidence="1">WST5</strain>
    </source>
</reference>
<accession>A0A926KWF2</accession>
<evidence type="ECO:0000313" key="2">
    <source>
        <dbReference type="Proteomes" id="UP000650466"/>
    </source>
</evidence>
<name>A0A926KWF2_9BACL</name>
<evidence type="ECO:0008006" key="3">
    <source>
        <dbReference type="Google" id="ProtNLM"/>
    </source>
</evidence>
<protein>
    <recommendedName>
        <fullName evidence="3">DUF2140 family protein</fullName>
    </recommendedName>
</protein>
<organism evidence="1 2">
    <name type="scientific">Paenibacillus sedimenti</name>
    <dbReference type="NCBI Taxonomy" id="2770274"/>
    <lineage>
        <taxon>Bacteria</taxon>
        <taxon>Bacillati</taxon>
        <taxon>Bacillota</taxon>
        <taxon>Bacilli</taxon>
        <taxon>Bacillales</taxon>
        <taxon>Paenibacillaceae</taxon>
        <taxon>Paenibacillus</taxon>
    </lineage>
</organism>
<sequence length="180" mass="20031">MKKFIVFVVVTIVILAAVIAGIISYVKPAEALDLEYSEVPIGSKIVDIIKNRKLKVELTEQDVNDIVKKQLAARKTLPNDVRIEGAKLTLQGTALAADVNIRWHDKVPVGAKLNFVLAWNNPKIEIQHISTQIKGVNIPGKWLQLAPIEIPLEQHLPKLVGVKDVIFEEDAIQIDLKLLK</sequence>